<dbReference type="EMBL" id="MK867354">
    <property type="protein sequence ID" value="QFG06511.1"/>
    <property type="molecule type" value="Genomic_DNA"/>
</dbReference>
<organism evidence="2 3">
    <name type="scientific">Synechococcus phage S-SCSM1</name>
    <dbReference type="NCBI Taxonomy" id="2588487"/>
    <lineage>
        <taxon>Viruses</taxon>
        <taxon>Duplodnaviria</taxon>
        <taxon>Heunggongvirae</taxon>
        <taxon>Uroviricota</taxon>
        <taxon>Caudoviricetes</taxon>
        <taxon>Pantevenvirales</taxon>
        <taxon>Kyanoviridae</taxon>
        <taxon>Zhoulongquanvirus</taxon>
        <taxon>Zhoulongquanvirus esscess</taxon>
    </lineage>
</organism>
<keyword evidence="1" id="KW-0175">Coiled coil</keyword>
<evidence type="ECO:0000313" key="2">
    <source>
        <dbReference type="EMBL" id="QFG06511.1"/>
    </source>
</evidence>
<reference evidence="2" key="1">
    <citation type="submission" date="2019-04" db="EMBL/GenBank/DDBJ databases">
        <title>Genomic and proteomic characterization of cyanophage S-SCSM1 provides new insights into understanding the viral gene diversity and phage-host interactions.</title>
        <authorList>
            <person name="Wang Q."/>
            <person name="Xu Y."/>
            <person name="Jiao N."/>
            <person name="Zhang R."/>
        </authorList>
    </citation>
    <scope>NUCLEOTIDE SEQUENCE [LARGE SCALE GENOMIC DNA]</scope>
</reference>
<gene>
    <name evidence="2" type="ORF">SSCSM1_247</name>
</gene>
<evidence type="ECO:0000256" key="1">
    <source>
        <dbReference type="SAM" id="Coils"/>
    </source>
</evidence>
<sequence>MRISIIPEDKKIIVDGKTVDLEDDAPWDFDDEPIHAIQWRDGRGELEYEDVPGEDPLPNKIFGDDEFDTIVQPYLDYFNSFLTVYEQRQLAAALAEEENLAAQIEELNLDKLEKEAQLVIIDDLQRQNKELRDEREELYNEKSRLEQAKVFDEQTSLMELQREQAARESERAGLEAQKAEEFFEKKSLELAKKYDELFHDFEKEKEAFIEERKQYQELLQMERDKMERELEESEKGILLEDKERAQKEEMLEKVRLLEEEQLEITKAELEMQKEGLHVQWQNAEWELEEIRRERDKIRMEFEEEKKRFDKQVDQELDVIMRSHEDVLAKLDNEQYYDELDDALEKEFDKAEKEYRDSQREKLKASQANTFASELSDLSKESADREEIEKGQNYSIDDILTLMDEIDPEKLYTTLTSEERKDNELPVDKAVKWFSALKDVLDKNNN</sequence>
<feature type="coiled-coil region" evidence="1">
    <location>
        <begin position="87"/>
        <end position="307"/>
    </location>
</feature>
<protein>
    <submittedName>
        <fullName evidence="2">Uncharacterized protein</fullName>
    </submittedName>
</protein>
<proteinExistence type="predicted"/>
<feature type="coiled-coil region" evidence="1">
    <location>
        <begin position="340"/>
        <end position="367"/>
    </location>
</feature>
<evidence type="ECO:0000313" key="3">
    <source>
        <dbReference type="Proteomes" id="UP000515683"/>
    </source>
</evidence>
<name>A0A6M2ZHP4_9CAUD</name>
<accession>A0A6M2ZHP4</accession>
<dbReference type="Proteomes" id="UP000515683">
    <property type="component" value="Segment"/>
</dbReference>
<keyword evidence="3" id="KW-1185">Reference proteome</keyword>